<evidence type="ECO:0000313" key="3">
    <source>
        <dbReference type="Proteomes" id="UP000073492"/>
    </source>
</evidence>
<organism evidence="2 3">
    <name type="scientific">Pseudocercospora musae</name>
    <dbReference type="NCBI Taxonomy" id="113226"/>
    <lineage>
        <taxon>Eukaryota</taxon>
        <taxon>Fungi</taxon>
        <taxon>Dikarya</taxon>
        <taxon>Ascomycota</taxon>
        <taxon>Pezizomycotina</taxon>
        <taxon>Dothideomycetes</taxon>
        <taxon>Dothideomycetidae</taxon>
        <taxon>Mycosphaerellales</taxon>
        <taxon>Mycosphaerellaceae</taxon>
        <taxon>Pseudocercospora</taxon>
    </lineage>
</organism>
<name>A0A139IHF3_9PEZI</name>
<dbReference type="GO" id="GO:0016407">
    <property type="term" value="F:acetyltransferase activity"/>
    <property type="evidence" value="ECO:0007669"/>
    <property type="project" value="InterPro"/>
</dbReference>
<dbReference type="InterPro" id="IPR001447">
    <property type="entry name" value="Arylamine_N-AcTrfase"/>
</dbReference>
<accession>A0A139IHF3</accession>
<gene>
    <name evidence="2" type="ORF">AC579_9250</name>
</gene>
<reference evidence="2 3" key="1">
    <citation type="submission" date="2015-07" db="EMBL/GenBank/DDBJ databases">
        <title>Comparative genomics of the Sigatoka disease complex on banana suggests a link between parallel evolutionary changes in Pseudocercospora fijiensis and Pseudocercospora eumusae and increased virulence on the banana host.</title>
        <authorList>
            <person name="Chang T.-C."/>
            <person name="Salvucci A."/>
            <person name="Crous P.W."/>
            <person name="Stergiopoulos I."/>
        </authorList>
    </citation>
    <scope>NUCLEOTIDE SEQUENCE [LARGE SCALE GENOMIC DNA]</scope>
    <source>
        <strain evidence="2 3">CBS 116634</strain>
    </source>
</reference>
<comment type="similarity">
    <text evidence="1">Belongs to the arylamine N-acetyltransferase family.</text>
</comment>
<dbReference type="Proteomes" id="UP000073492">
    <property type="component" value="Unassembled WGS sequence"/>
</dbReference>
<dbReference type="PANTHER" id="PTHR11786:SF0">
    <property type="entry name" value="ARYLAMINE N-ACETYLTRANSFERASE 4-RELATED"/>
    <property type="match status" value="1"/>
</dbReference>
<evidence type="ECO:0000256" key="1">
    <source>
        <dbReference type="ARBA" id="ARBA00006547"/>
    </source>
</evidence>
<dbReference type="Gene3D" id="3.30.2140.20">
    <property type="match status" value="1"/>
</dbReference>
<keyword evidence="3" id="KW-1185">Reference proteome</keyword>
<dbReference type="InterPro" id="IPR038765">
    <property type="entry name" value="Papain-like_cys_pep_sf"/>
</dbReference>
<proteinExistence type="inferred from homology"/>
<dbReference type="SUPFAM" id="SSF54001">
    <property type="entry name" value="Cysteine proteinases"/>
    <property type="match status" value="1"/>
</dbReference>
<comment type="caution">
    <text evidence="2">The sequence shown here is derived from an EMBL/GenBank/DDBJ whole genome shotgun (WGS) entry which is preliminary data.</text>
</comment>
<dbReference type="PANTHER" id="PTHR11786">
    <property type="entry name" value="N-HYDROXYARYLAMINE O-ACETYLTRANSFERASE"/>
    <property type="match status" value="1"/>
</dbReference>
<dbReference type="STRING" id="113226.A0A139IHF3"/>
<dbReference type="InterPro" id="IPR053710">
    <property type="entry name" value="Arylamine_NAT_domain_sf"/>
</dbReference>
<dbReference type="AlphaFoldDB" id="A0A139IHF3"/>
<dbReference type="OrthoDB" id="10260017at2759"/>
<dbReference type="Pfam" id="PF00797">
    <property type="entry name" value="Acetyltransf_2"/>
    <property type="match status" value="1"/>
</dbReference>
<protein>
    <submittedName>
        <fullName evidence="2">Uncharacterized protein</fullName>
    </submittedName>
</protein>
<dbReference type="EMBL" id="LFZO01000092">
    <property type="protein sequence ID" value="KXT14171.1"/>
    <property type="molecule type" value="Genomic_DNA"/>
</dbReference>
<sequence length="325" mass="36950">MSSLPTYTPDQISQFYSRINLPSKWRLPPGPESLAIATGTEGYEYLYALQRYMLSNITFENLELHYSRTKHTDIHPEILFKKMITSENGRGGHCMENNNLFATVLRTLGFKFYTTCARVSSAAGPNGDVVGRRGFFYGFAHSLNIVTFSDGKRYMVDVAFGAGSCTRPLPLEDGTVHLNMRPSQQVRLRYDVLDGSENLDSKFWIWEKRNSEEESWVPTTCFPKNVEFSPQDFEMMNLFCSTSPMTFFTQIVLAVRIILSGDGEKVVGEGLIIGGRYQKRIDGVEVEVKELKSEQERISVLEEKLGMKLDEHQQNEIWGVVSMLS</sequence>
<evidence type="ECO:0000313" key="2">
    <source>
        <dbReference type="EMBL" id="KXT14171.1"/>
    </source>
</evidence>